<keyword evidence="1 2" id="KW-0732">Signal</keyword>
<organism evidence="3 4">
    <name type="scientific">Oligella urethralis DNF00040</name>
    <dbReference type="NCBI Taxonomy" id="1401065"/>
    <lineage>
        <taxon>Bacteria</taxon>
        <taxon>Pseudomonadati</taxon>
        <taxon>Pseudomonadota</taxon>
        <taxon>Betaproteobacteria</taxon>
        <taxon>Burkholderiales</taxon>
        <taxon>Alcaligenaceae</taxon>
        <taxon>Oligella</taxon>
    </lineage>
</organism>
<evidence type="ECO:0000313" key="4">
    <source>
        <dbReference type="Proteomes" id="UP000029629"/>
    </source>
</evidence>
<reference evidence="3 4" key="1">
    <citation type="submission" date="2014-07" db="EMBL/GenBank/DDBJ databases">
        <authorList>
            <person name="McCorrison J."/>
            <person name="Sanka R."/>
            <person name="Torralba M."/>
            <person name="Gillis M."/>
            <person name="Haft D.H."/>
            <person name="Methe B."/>
            <person name="Sutton G."/>
            <person name="Nelson K.E."/>
        </authorList>
    </citation>
    <scope>NUCLEOTIDE SEQUENCE [LARGE SCALE GENOMIC DNA]</scope>
    <source>
        <strain evidence="3 4">DNF00040</strain>
    </source>
</reference>
<protein>
    <submittedName>
        <fullName evidence="3">C4-dicarboxylate ABC transporter substrate-binding protein</fullName>
    </submittedName>
</protein>
<dbReference type="eggNOG" id="COG1638">
    <property type="taxonomic scope" value="Bacteria"/>
</dbReference>
<dbReference type="OrthoDB" id="9783941at2"/>
<dbReference type="InterPro" id="IPR018389">
    <property type="entry name" value="DctP_fam"/>
</dbReference>
<gene>
    <name evidence="3" type="ORF">HMPREF2130_00555</name>
</gene>
<dbReference type="EMBL" id="JRNI01000001">
    <property type="protein sequence ID" value="KGF32678.1"/>
    <property type="molecule type" value="Genomic_DNA"/>
</dbReference>
<keyword evidence="4" id="KW-1185">Reference proteome</keyword>
<dbReference type="AlphaFoldDB" id="A0A095ZDE9"/>
<comment type="caution">
    <text evidence="3">The sequence shown here is derived from an EMBL/GenBank/DDBJ whole genome shotgun (WGS) entry which is preliminary data.</text>
</comment>
<dbReference type="PANTHER" id="PTHR33376:SF4">
    <property type="entry name" value="SIALIC ACID-BINDING PERIPLASMIC PROTEIN SIAP"/>
    <property type="match status" value="1"/>
</dbReference>
<dbReference type="Pfam" id="PF03480">
    <property type="entry name" value="DctP"/>
    <property type="match status" value="1"/>
</dbReference>
<dbReference type="RefSeq" id="WP_036556954.1">
    <property type="nucleotide sequence ID" value="NZ_JRNI01000001.1"/>
</dbReference>
<evidence type="ECO:0000256" key="2">
    <source>
        <dbReference type="SAM" id="SignalP"/>
    </source>
</evidence>
<dbReference type="InterPro" id="IPR038404">
    <property type="entry name" value="TRAP_DctP_sf"/>
</dbReference>
<dbReference type="Proteomes" id="UP000029629">
    <property type="component" value="Unassembled WGS sequence"/>
</dbReference>
<feature type="signal peptide" evidence="2">
    <location>
        <begin position="1"/>
        <end position="24"/>
    </location>
</feature>
<dbReference type="NCBIfam" id="NF037995">
    <property type="entry name" value="TRAP_S1"/>
    <property type="match status" value="1"/>
</dbReference>
<evidence type="ECO:0000256" key="1">
    <source>
        <dbReference type="ARBA" id="ARBA00022729"/>
    </source>
</evidence>
<dbReference type="PANTHER" id="PTHR33376">
    <property type="match status" value="1"/>
</dbReference>
<dbReference type="GO" id="GO:0055085">
    <property type="term" value="P:transmembrane transport"/>
    <property type="evidence" value="ECO:0007669"/>
    <property type="project" value="InterPro"/>
</dbReference>
<accession>A0A095ZDE9</accession>
<evidence type="ECO:0000313" key="3">
    <source>
        <dbReference type="EMBL" id="KGF32678.1"/>
    </source>
</evidence>
<dbReference type="Gene3D" id="3.40.190.170">
    <property type="entry name" value="Bacterial extracellular solute-binding protein, family 7"/>
    <property type="match status" value="1"/>
</dbReference>
<sequence>MKLTRLSLAIAASSAIFTVSTAYAENWRMATPYPEQNFHTQNIKQFAADIKEATQGKLNITVHPGGSLIKPMEIKNATRSRQIEMGEFILSGMANEHPLFALDSVPFLATSHEASWKLYQISKPALEELLDKQNLKLLYSVAWPPQGMYTTTPVSKLEDLSGMRMRAYSPQTERLAQLSGAVPTQIEATDVAQAFSTGRVNAMITSSSTGVNSAAWDFLKYYYDVQAFLPKNAVVVNKRSWSSLDEDTQKAVLAAAAKAEERGWELSKEDMVKQNQTLIDKGIELSPGSEELRQALLKIGTQMAAEWSKEAGAEGEAILNEFNQ</sequence>
<feature type="chain" id="PRO_5001915356" evidence="2">
    <location>
        <begin position="25"/>
        <end position="324"/>
    </location>
</feature>
<name>A0A095ZDE9_9BURK</name>
<proteinExistence type="predicted"/>
<dbReference type="CDD" id="cd13602">
    <property type="entry name" value="PBP2_TRAP_BpDctp6_7"/>
    <property type="match status" value="1"/>
</dbReference>